<dbReference type="EMBL" id="CAWYQH010000057">
    <property type="protein sequence ID" value="CAK8678519.1"/>
    <property type="molecule type" value="Genomic_DNA"/>
</dbReference>
<organism evidence="2 3">
    <name type="scientific">Clavelina lepadiformis</name>
    <name type="common">Light-bulb sea squirt</name>
    <name type="synonym">Ascidia lepadiformis</name>
    <dbReference type="NCBI Taxonomy" id="159417"/>
    <lineage>
        <taxon>Eukaryota</taxon>
        <taxon>Metazoa</taxon>
        <taxon>Chordata</taxon>
        <taxon>Tunicata</taxon>
        <taxon>Ascidiacea</taxon>
        <taxon>Aplousobranchia</taxon>
        <taxon>Clavelinidae</taxon>
        <taxon>Clavelina</taxon>
    </lineage>
</organism>
<keyword evidence="3" id="KW-1185">Reference proteome</keyword>
<sequence>MSRQVVHRTEREMRTRMIFTMTSLTTGVRSTTALLVHTGRKAFRTALDSFVEKRRAKAQIDLPYSNRIPIRWNDTKSKALSGSVTGSKVMSRQVVHRTERDMRTRMILTMTSLTTGVQSTTALLVHTGRKAFRTALDSFVEKRRAKAQIDLPYSNRIPIRWHDTKSKALSGTVTGSKVTSRQGVHRTERDMRTRIILTMTSLTTGVRSTTALLMHTGRKAFRTALDSFVEIRRAKAQIDLPYSNRIPIRWHDTKGKALSGTVTSSKVMSRQVVHRTEREMRTRMIFTMTSLTTGVRSTTALLVHTGRKAFRTALDSFVEKRRAKAQIDLPYSNRIPIRWNDTKSKALSGSVTGSKVMSRQVVHRTERDMRTRMILTMTSLTTGVQSTTALLVHTGRKAFRTALDSFVEKRRAKAQIDLPYSNRIPIRWHDTKSKALSGTVTGSKVTSRQGVHRTERDMRTRIILTMTSLTTGVRSTTALLMHTGRKAFRTALDSFVEIRRAKAQIDLPYSNRIPIRSATRGQNFCWLMGFNNNITIKANIPHNGKPRMKGRISSSVLTLASFTVDDGTELRGRWHDTKGKALSGTVTSSKVMSCQVVHRTEREMRTRMIFTMTSLTTGVRSTTALLVHTGRKAFRTALDSFVEKRRAKAQIDLPYSNRIPIRWNDTKGKALSGSVTGSKVMSRQVVHRTERDMRTRMILTMTSLTTGVQSTTALLVERHEKQSAGRNSHRQQSDEPSGCPSD</sequence>
<accession>A0ABP0FFU1</accession>
<evidence type="ECO:0000313" key="2">
    <source>
        <dbReference type="EMBL" id="CAK8678519.1"/>
    </source>
</evidence>
<proteinExistence type="predicted"/>
<dbReference type="Proteomes" id="UP001642483">
    <property type="component" value="Unassembled WGS sequence"/>
</dbReference>
<gene>
    <name evidence="2" type="ORF">CVLEPA_LOCUS8442</name>
</gene>
<evidence type="ECO:0000313" key="3">
    <source>
        <dbReference type="Proteomes" id="UP001642483"/>
    </source>
</evidence>
<protein>
    <submittedName>
        <fullName evidence="2">Uncharacterized protein</fullName>
    </submittedName>
</protein>
<reference evidence="2 3" key="1">
    <citation type="submission" date="2024-02" db="EMBL/GenBank/DDBJ databases">
        <authorList>
            <person name="Daric V."/>
            <person name="Darras S."/>
        </authorList>
    </citation>
    <scope>NUCLEOTIDE SEQUENCE [LARGE SCALE GENOMIC DNA]</scope>
</reference>
<evidence type="ECO:0000256" key="1">
    <source>
        <dbReference type="SAM" id="MobiDB-lite"/>
    </source>
</evidence>
<name>A0ABP0FFU1_CLALP</name>
<feature type="region of interest" description="Disordered" evidence="1">
    <location>
        <begin position="719"/>
        <end position="742"/>
    </location>
</feature>
<comment type="caution">
    <text evidence="2">The sequence shown here is derived from an EMBL/GenBank/DDBJ whole genome shotgun (WGS) entry which is preliminary data.</text>
</comment>